<evidence type="ECO:0000313" key="4">
    <source>
        <dbReference type="Proteomes" id="UP000023152"/>
    </source>
</evidence>
<keyword evidence="1" id="KW-0547">Nucleotide-binding</keyword>
<evidence type="ECO:0000256" key="1">
    <source>
        <dbReference type="ARBA" id="ARBA00022741"/>
    </source>
</evidence>
<proteinExistence type="predicted"/>
<dbReference type="SUPFAM" id="SSF52540">
    <property type="entry name" value="P-loop containing nucleoside triphosphate hydrolases"/>
    <property type="match status" value="1"/>
</dbReference>
<dbReference type="AlphaFoldDB" id="X6MRY0"/>
<reference evidence="3 4" key="1">
    <citation type="journal article" date="2013" name="Curr. Biol.">
        <title>The Genome of the Foraminiferan Reticulomyxa filosa.</title>
        <authorList>
            <person name="Glockner G."/>
            <person name="Hulsmann N."/>
            <person name="Schleicher M."/>
            <person name="Noegel A.A."/>
            <person name="Eichinger L."/>
            <person name="Gallinger C."/>
            <person name="Pawlowski J."/>
            <person name="Sierra R."/>
            <person name="Euteneuer U."/>
            <person name="Pillet L."/>
            <person name="Moustafa A."/>
            <person name="Platzer M."/>
            <person name="Groth M."/>
            <person name="Szafranski K."/>
            <person name="Schliwa M."/>
        </authorList>
    </citation>
    <scope>NUCLEOTIDE SEQUENCE [LARGE SCALE GENOMIC DNA]</scope>
</reference>
<dbReference type="InterPro" id="IPR027417">
    <property type="entry name" value="P-loop_NTPase"/>
</dbReference>
<organism evidence="3 4">
    <name type="scientific">Reticulomyxa filosa</name>
    <dbReference type="NCBI Taxonomy" id="46433"/>
    <lineage>
        <taxon>Eukaryota</taxon>
        <taxon>Sar</taxon>
        <taxon>Rhizaria</taxon>
        <taxon>Retaria</taxon>
        <taxon>Foraminifera</taxon>
        <taxon>Monothalamids</taxon>
        <taxon>Reticulomyxidae</taxon>
        <taxon>Reticulomyxa</taxon>
    </lineage>
</organism>
<dbReference type="Gene3D" id="3.40.50.300">
    <property type="entry name" value="P-loop containing nucleotide triphosphate hydrolases"/>
    <property type="match status" value="1"/>
</dbReference>
<evidence type="ECO:0000256" key="2">
    <source>
        <dbReference type="ARBA" id="ARBA00023134"/>
    </source>
</evidence>
<dbReference type="PANTHER" id="PTHR11711">
    <property type="entry name" value="ADP RIBOSYLATION FACTOR-RELATED"/>
    <property type="match status" value="1"/>
</dbReference>
<sequence length="353" mass="40557">MGNSQQFLSQFHVSKPTLPFNVTKPTDSIGKKKKKAKLEIVLLGMEMWCEKYGRQKKKVNNTSTHHEQVGKTTLMEHVSEDESGALPSVGSTVDVVRYSPPQWLNKDPKKPRIPMKIRCWTVGLFLCLCTYVRSVHCIHSFNVSKNKRGRGVITNNKKTSYIFLKKYWHVFLLLKYSQKGIQGLVWIVDSTDSEHLDWNEEGDWEGTVKHEVYNSLGEPALQNVPLLSYYEMFIYVFFANKKDLPNALTVYEVSQRLEMIPGTKIAWSVFSKDCGFETYLDDDTVLSCIFDYLPGVPIDSNPITGKREIHFQECCATTGEGLWDGLLWLEEAIERFEKKKDHVTLADLSQQQL</sequence>
<keyword evidence="4" id="KW-1185">Reference proteome</keyword>
<comment type="caution">
    <text evidence="3">The sequence shown here is derived from an EMBL/GenBank/DDBJ whole genome shotgun (WGS) entry which is preliminary data.</text>
</comment>
<name>X6MRY0_RETFI</name>
<dbReference type="InterPro" id="IPR024156">
    <property type="entry name" value="Small_GTPase_ARF"/>
</dbReference>
<dbReference type="GO" id="GO:0005525">
    <property type="term" value="F:GTP binding"/>
    <property type="evidence" value="ECO:0007669"/>
    <property type="project" value="UniProtKB-KW"/>
</dbReference>
<dbReference type="EMBL" id="ASPP01018470">
    <property type="protein sequence ID" value="ETO16222.1"/>
    <property type="molecule type" value="Genomic_DNA"/>
</dbReference>
<dbReference type="Proteomes" id="UP000023152">
    <property type="component" value="Unassembled WGS sequence"/>
</dbReference>
<dbReference type="PROSITE" id="PS51417">
    <property type="entry name" value="ARF"/>
    <property type="match status" value="1"/>
</dbReference>
<accession>X6MRY0</accession>
<protein>
    <submittedName>
        <fullName evidence="3">ADP ribosylation factor 1</fullName>
    </submittedName>
</protein>
<gene>
    <name evidence="3" type="ORF">RFI_21136</name>
</gene>
<keyword evidence="2" id="KW-0342">GTP-binding</keyword>
<evidence type="ECO:0000313" key="3">
    <source>
        <dbReference type="EMBL" id="ETO16222.1"/>
    </source>
</evidence>